<keyword evidence="2" id="KW-1185">Reference proteome</keyword>
<dbReference type="EMBL" id="JANBOI010000168">
    <property type="protein sequence ID" value="KAJ1733095.1"/>
    <property type="molecule type" value="Genomic_DNA"/>
</dbReference>
<reference evidence="1" key="1">
    <citation type="submission" date="2022-07" db="EMBL/GenBank/DDBJ databases">
        <title>Phylogenomic reconstructions and comparative analyses of Kickxellomycotina fungi.</title>
        <authorList>
            <person name="Reynolds N.K."/>
            <person name="Stajich J.E."/>
            <person name="Barry K."/>
            <person name="Grigoriev I.V."/>
            <person name="Crous P."/>
            <person name="Smith M.E."/>
        </authorList>
    </citation>
    <scope>NUCLEOTIDE SEQUENCE</scope>
    <source>
        <strain evidence="1">BCRC 34381</strain>
    </source>
</reference>
<protein>
    <submittedName>
        <fullName evidence="1">Uncharacterized protein</fullName>
    </submittedName>
</protein>
<name>A0A9W7Y9I9_9FUNG</name>
<feature type="non-terminal residue" evidence="1">
    <location>
        <position position="1"/>
    </location>
</feature>
<accession>A0A9W7Y9I9</accession>
<sequence>SLAAAFRKLTSEPGTDAACYRLGIPPSIEVYVVMLIDGQVIGIKTLSVES</sequence>
<dbReference type="OrthoDB" id="5523371at2759"/>
<organism evidence="1 2">
    <name type="scientific">Coemansia biformis</name>
    <dbReference type="NCBI Taxonomy" id="1286918"/>
    <lineage>
        <taxon>Eukaryota</taxon>
        <taxon>Fungi</taxon>
        <taxon>Fungi incertae sedis</taxon>
        <taxon>Zoopagomycota</taxon>
        <taxon>Kickxellomycotina</taxon>
        <taxon>Kickxellomycetes</taxon>
        <taxon>Kickxellales</taxon>
        <taxon>Kickxellaceae</taxon>
        <taxon>Coemansia</taxon>
    </lineage>
</organism>
<gene>
    <name evidence="1" type="ORF">LPJ61_001726</name>
</gene>
<proteinExistence type="predicted"/>
<dbReference type="Proteomes" id="UP001143981">
    <property type="component" value="Unassembled WGS sequence"/>
</dbReference>
<evidence type="ECO:0000313" key="1">
    <source>
        <dbReference type="EMBL" id="KAJ1733095.1"/>
    </source>
</evidence>
<comment type="caution">
    <text evidence="1">The sequence shown here is derived from an EMBL/GenBank/DDBJ whole genome shotgun (WGS) entry which is preliminary data.</text>
</comment>
<evidence type="ECO:0000313" key="2">
    <source>
        <dbReference type="Proteomes" id="UP001143981"/>
    </source>
</evidence>
<dbReference type="AlphaFoldDB" id="A0A9W7Y9I9"/>